<evidence type="ECO:0000313" key="1">
    <source>
        <dbReference type="EMBL" id="MDR6203374.1"/>
    </source>
</evidence>
<gene>
    <name evidence="1" type="ORF">QF025_002094</name>
</gene>
<dbReference type="AlphaFoldDB" id="A0ABD5CDK2"/>
<accession>A0ABD5CDK2</accession>
<dbReference type="Proteomes" id="UP001245184">
    <property type="component" value="Unassembled WGS sequence"/>
</dbReference>
<reference evidence="1 2" key="1">
    <citation type="submission" date="2023-08" db="EMBL/GenBank/DDBJ databases">
        <title>Genome sequencing of plant associated microbes to promote plant fitness in Sorghum bicolor and Oryza sativa.</title>
        <authorList>
            <person name="Coleman-Derr D."/>
        </authorList>
    </citation>
    <scope>NUCLEOTIDE SEQUENCE [LARGE SCALE GENOMIC DNA]</scope>
    <source>
        <strain evidence="1 2">SLBN-33</strain>
    </source>
</reference>
<comment type="caution">
    <text evidence="1">The sequence shown here is derived from an EMBL/GenBank/DDBJ whole genome shotgun (WGS) entry which is preliminary data.</text>
</comment>
<organism evidence="1 2">
    <name type="scientific">Paraburkholderia graminis</name>
    <dbReference type="NCBI Taxonomy" id="60548"/>
    <lineage>
        <taxon>Bacteria</taxon>
        <taxon>Pseudomonadati</taxon>
        <taxon>Pseudomonadota</taxon>
        <taxon>Betaproteobacteria</taxon>
        <taxon>Burkholderiales</taxon>
        <taxon>Burkholderiaceae</taxon>
        <taxon>Paraburkholderia</taxon>
    </lineage>
</organism>
<proteinExistence type="predicted"/>
<evidence type="ECO:0000313" key="2">
    <source>
        <dbReference type="Proteomes" id="UP001245184"/>
    </source>
</evidence>
<sequence>MSHSMSALPEKLPACGAGAAAAAGAGAGAFSAAFGVFFSGRCFAGRFDERDDGALRDFIAGFDTDFLDDAGGIARHFHGCLIGLERQQRLFFFDCIARFDIDFDDIDVLEVTDIRHFYFDETHSVP</sequence>
<protein>
    <submittedName>
        <fullName evidence="1">Uncharacterized protein</fullName>
    </submittedName>
</protein>
<name>A0ABD5CDK2_9BURK</name>
<dbReference type="EMBL" id="JAVIZN010000002">
    <property type="protein sequence ID" value="MDR6203374.1"/>
    <property type="molecule type" value="Genomic_DNA"/>
</dbReference>